<protein>
    <submittedName>
        <fullName evidence="5">Uncharacterized protein LOC126912663</fullName>
    </submittedName>
</protein>
<feature type="compositionally biased region" description="Pro residues" evidence="2">
    <location>
        <begin position="18"/>
        <end position="29"/>
    </location>
</feature>
<dbReference type="Gene3D" id="4.10.60.10">
    <property type="entry name" value="Zinc finger, CCHC-type"/>
    <property type="match status" value="1"/>
</dbReference>
<evidence type="ECO:0000259" key="3">
    <source>
        <dbReference type="PROSITE" id="PS50158"/>
    </source>
</evidence>
<dbReference type="InterPro" id="IPR001878">
    <property type="entry name" value="Znf_CCHC"/>
</dbReference>
<feature type="region of interest" description="Disordered" evidence="2">
    <location>
        <begin position="1"/>
        <end position="40"/>
    </location>
</feature>
<dbReference type="GO" id="GO:0008270">
    <property type="term" value="F:zinc ion binding"/>
    <property type="evidence" value="ECO:0007669"/>
    <property type="project" value="UniProtKB-KW"/>
</dbReference>
<keyword evidence="1" id="KW-0862">Zinc</keyword>
<feature type="domain" description="CCHC-type" evidence="3">
    <location>
        <begin position="356"/>
        <end position="369"/>
    </location>
</feature>
<keyword evidence="1" id="KW-0863">Zinc-finger</keyword>
<dbReference type="AlphaFoldDB" id="A0A9R0F4M1"/>
<evidence type="ECO:0000313" key="4">
    <source>
        <dbReference type="Proteomes" id="UP000829999"/>
    </source>
</evidence>
<dbReference type="InterPro" id="IPR036875">
    <property type="entry name" value="Znf_CCHC_sf"/>
</dbReference>
<dbReference type="SUPFAM" id="SSF57756">
    <property type="entry name" value="Retrovirus zinc finger-like domains"/>
    <property type="match status" value="1"/>
</dbReference>
<dbReference type="SMART" id="SM00343">
    <property type="entry name" value="ZnF_C2HC"/>
    <property type="match status" value="2"/>
</dbReference>
<evidence type="ECO:0000313" key="5">
    <source>
        <dbReference type="RefSeq" id="XP_050561735.1"/>
    </source>
</evidence>
<name>A0A9R0F4M1_SPOFR</name>
<feature type="domain" description="CCHC-type" evidence="3">
    <location>
        <begin position="335"/>
        <end position="351"/>
    </location>
</feature>
<keyword evidence="1" id="KW-0479">Metal-binding</keyword>
<evidence type="ECO:0000256" key="2">
    <source>
        <dbReference type="SAM" id="MobiDB-lite"/>
    </source>
</evidence>
<proteinExistence type="predicted"/>
<reference evidence="5" key="1">
    <citation type="submission" date="2025-08" db="UniProtKB">
        <authorList>
            <consortium name="RefSeq"/>
        </authorList>
    </citation>
    <scope>IDENTIFICATION</scope>
    <source>
        <tissue evidence="5">Whole larval tissue</tissue>
    </source>
</reference>
<feature type="compositionally biased region" description="Polar residues" evidence="2">
    <location>
        <begin position="1"/>
        <end position="10"/>
    </location>
</feature>
<sequence length="415" mass="45869">MSNPISSPFGRSQLLRRSPPPTPTAPIPPRDPDPPVSAENELPSEAIATSEIQKWLGSIDGILNEVCTIVGEGKMNSDQKLRVSTLCRKISSGTSQMAVLFQSLKQKTVKAYNTIQHLQDQQYVADTLEQLKEVVATKLNTTETTSYASMVKKGPENFIRPANLSSVAIYPCDKTKTSDDTKSLVQKIISPEQLKLHVRGMKKVRNGGVVISTESKGDIEKLKKSEKLVSSGLTVEEPSKRRPRVAIIGVPVALTDKEVFDCIYEQNLSDKALNITRESFYESVKLSHKSGKKGLPSCNYIVELPASIRKIIISQGRIFINWTSCPVRDFTVVTRCFNCQQFGHAAKFCRETSPTCNHCGEPGHSGKECNSSSSPTCATCKRYKRKCDHPTGDVTCPARKYAEMNYINSIDYEGV</sequence>
<dbReference type="PROSITE" id="PS50158">
    <property type="entry name" value="ZF_CCHC"/>
    <property type="match status" value="2"/>
</dbReference>
<organism evidence="4 5">
    <name type="scientific">Spodoptera frugiperda</name>
    <name type="common">Fall armyworm</name>
    <dbReference type="NCBI Taxonomy" id="7108"/>
    <lineage>
        <taxon>Eukaryota</taxon>
        <taxon>Metazoa</taxon>
        <taxon>Ecdysozoa</taxon>
        <taxon>Arthropoda</taxon>
        <taxon>Hexapoda</taxon>
        <taxon>Insecta</taxon>
        <taxon>Pterygota</taxon>
        <taxon>Neoptera</taxon>
        <taxon>Endopterygota</taxon>
        <taxon>Lepidoptera</taxon>
        <taxon>Glossata</taxon>
        <taxon>Ditrysia</taxon>
        <taxon>Noctuoidea</taxon>
        <taxon>Noctuidae</taxon>
        <taxon>Amphipyrinae</taxon>
        <taxon>Spodoptera</taxon>
    </lineage>
</organism>
<dbReference type="Proteomes" id="UP000829999">
    <property type="component" value="Chromosome 28"/>
</dbReference>
<dbReference type="OrthoDB" id="8122238at2759"/>
<dbReference type="GO" id="GO:0003676">
    <property type="term" value="F:nucleic acid binding"/>
    <property type="evidence" value="ECO:0007669"/>
    <property type="project" value="InterPro"/>
</dbReference>
<dbReference type="RefSeq" id="XP_050561735.1">
    <property type="nucleotide sequence ID" value="XM_050705778.1"/>
</dbReference>
<gene>
    <name evidence="5" type="primary">LOC126912663</name>
</gene>
<keyword evidence="4" id="KW-1185">Reference proteome</keyword>
<accession>A0A9R0F4M1</accession>
<dbReference type="GeneID" id="126912663"/>
<evidence type="ECO:0000256" key="1">
    <source>
        <dbReference type="PROSITE-ProRule" id="PRU00047"/>
    </source>
</evidence>